<organism evidence="3 4">
    <name type="scientific">Oopsacas minuta</name>
    <dbReference type="NCBI Taxonomy" id="111878"/>
    <lineage>
        <taxon>Eukaryota</taxon>
        <taxon>Metazoa</taxon>
        <taxon>Porifera</taxon>
        <taxon>Hexactinellida</taxon>
        <taxon>Hexasterophora</taxon>
        <taxon>Lyssacinosida</taxon>
        <taxon>Leucopsacidae</taxon>
        <taxon>Oopsacas</taxon>
    </lineage>
</organism>
<feature type="repeat" description="MBT" evidence="2">
    <location>
        <begin position="257"/>
        <end position="355"/>
    </location>
</feature>
<dbReference type="GO" id="GO:0042393">
    <property type="term" value="F:histone binding"/>
    <property type="evidence" value="ECO:0007669"/>
    <property type="project" value="TreeGrafter"/>
</dbReference>
<keyword evidence="1" id="KW-0677">Repeat</keyword>
<keyword evidence="4" id="KW-1185">Reference proteome</keyword>
<dbReference type="Proteomes" id="UP001165289">
    <property type="component" value="Unassembled WGS sequence"/>
</dbReference>
<proteinExistence type="predicted"/>
<protein>
    <submittedName>
        <fullName evidence="3">Uncharacterized protein</fullName>
    </submittedName>
</protein>
<evidence type="ECO:0000313" key="4">
    <source>
        <dbReference type="Proteomes" id="UP001165289"/>
    </source>
</evidence>
<accession>A0AAV7KPP7</accession>
<dbReference type="AlphaFoldDB" id="A0AAV7KPP7"/>
<name>A0AAV7KPP7_9METZ</name>
<dbReference type="Pfam" id="PF02820">
    <property type="entry name" value="MBT"/>
    <property type="match status" value="2"/>
</dbReference>
<evidence type="ECO:0000256" key="2">
    <source>
        <dbReference type="PROSITE-ProRule" id="PRU00459"/>
    </source>
</evidence>
<dbReference type="EMBL" id="JAKMXF010000015">
    <property type="protein sequence ID" value="KAI6661316.1"/>
    <property type="molecule type" value="Genomic_DNA"/>
</dbReference>
<dbReference type="Gene3D" id="2.30.30.140">
    <property type="match status" value="2"/>
</dbReference>
<dbReference type="PROSITE" id="PS51079">
    <property type="entry name" value="MBT"/>
    <property type="match status" value="2"/>
</dbReference>
<gene>
    <name evidence="3" type="ORF">LOD99_10040</name>
</gene>
<evidence type="ECO:0000313" key="3">
    <source>
        <dbReference type="EMBL" id="KAI6661316.1"/>
    </source>
</evidence>
<dbReference type="SMART" id="SM00561">
    <property type="entry name" value="MBT"/>
    <property type="match status" value="2"/>
</dbReference>
<dbReference type="GO" id="GO:0045892">
    <property type="term" value="P:negative regulation of DNA-templated transcription"/>
    <property type="evidence" value="ECO:0007669"/>
    <property type="project" value="TreeGrafter"/>
</dbReference>
<sequence>MSEEENCTGFEQWCYPEYSKSEQIPPSPENLFRPGMGIELNERNYPSMLCVGRIKEVSGDYVLAHFDGWDNSWDVWYRWNSPEIRPVGTCKALNCHLYPPYQGPDSITWEKTGTWSSYLAANDAIAAPIEAFSKLYVSEFGEDSLIRSLLILSGNKVASIAHCYVGLEEFIGHSLYEKLKGIKICTICCGSYLMGYNCVKPFTIHEELRTKSGRSGKTGSVCSLSCLSHYKESFIGCRPSEKSIISQANPLKSKIQVPFHHLLSNSTRDKSISTSQLTDKPSRNNLFRVGMKLECIDTNYTTMYCPGTILRADEDEVLVNFDGWGHHWDMWLYWYSTQLRPIGTTEFLNNNLSVNFQRRIPFKWSQYLEDTKSIAAPIQAFSKLYVCEFSSNIDAIPPLEILVINKLLDREYPIKYKSCTQIFPLQIKGKPFTIKTCYICDKHYYQGYIAIPAFSLPIDIVDRSSVAQLCSRKCLKQYHKERIGEFI</sequence>
<comment type="caution">
    <text evidence="3">The sequence shown here is derived from an EMBL/GenBank/DDBJ whole genome shotgun (WGS) entry which is preliminary data.</text>
</comment>
<dbReference type="PANTHER" id="PTHR12247">
    <property type="entry name" value="POLYCOMB GROUP PROTEIN"/>
    <property type="match status" value="1"/>
</dbReference>
<feature type="repeat" description="MBT" evidence="2">
    <location>
        <begin position="1"/>
        <end position="100"/>
    </location>
</feature>
<dbReference type="InterPro" id="IPR050548">
    <property type="entry name" value="PcG_chromatin_remod_factors"/>
</dbReference>
<dbReference type="GO" id="GO:0003682">
    <property type="term" value="F:chromatin binding"/>
    <property type="evidence" value="ECO:0007669"/>
    <property type="project" value="TreeGrafter"/>
</dbReference>
<dbReference type="PANTHER" id="PTHR12247:SF131">
    <property type="entry name" value="LD05287P"/>
    <property type="match status" value="1"/>
</dbReference>
<dbReference type="GO" id="GO:0005634">
    <property type="term" value="C:nucleus"/>
    <property type="evidence" value="ECO:0007669"/>
    <property type="project" value="InterPro"/>
</dbReference>
<reference evidence="3 4" key="1">
    <citation type="journal article" date="2023" name="BMC Biol.">
        <title>The compact genome of the sponge Oopsacas minuta (Hexactinellida) is lacking key metazoan core genes.</title>
        <authorList>
            <person name="Santini S."/>
            <person name="Schenkelaars Q."/>
            <person name="Jourda C."/>
            <person name="Duchesne M."/>
            <person name="Belahbib H."/>
            <person name="Rocher C."/>
            <person name="Selva M."/>
            <person name="Riesgo A."/>
            <person name="Vervoort M."/>
            <person name="Leys S.P."/>
            <person name="Kodjabachian L."/>
            <person name="Le Bivic A."/>
            <person name="Borchiellini C."/>
            <person name="Claverie J.M."/>
            <person name="Renard E."/>
        </authorList>
    </citation>
    <scope>NUCLEOTIDE SEQUENCE [LARGE SCALE GENOMIC DNA]</scope>
    <source>
        <strain evidence="3">SPO-2</strain>
    </source>
</reference>
<evidence type="ECO:0000256" key="1">
    <source>
        <dbReference type="ARBA" id="ARBA00022737"/>
    </source>
</evidence>
<dbReference type="SUPFAM" id="SSF63748">
    <property type="entry name" value="Tudor/PWWP/MBT"/>
    <property type="match status" value="2"/>
</dbReference>
<dbReference type="InterPro" id="IPR004092">
    <property type="entry name" value="Mbt"/>
</dbReference>